<dbReference type="Gene3D" id="3.10.180.10">
    <property type="entry name" value="2,3-Dihydroxybiphenyl 1,2-Dioxygenase, domain 1"/>
    <property type="match status" value="1"/>
</dbReference>
<feature type="domain" description="VOC" evidence="1">
    <location>
        <begin position="7"/>
        <end position="121"/>
    </location>
</feature>
<dbReference type="OrthoDB" id="9793039at2"/>
<comment type="caution">
    <text evidence="2">The sequence shown here is derived from an EMBL/GenBank/DDBJ whole genome shotgun (WGS) entry which is preliminary data.</text>
</comment>
<gene>
    <name evidence="2" type="ORF">AWN90_27255</name>
</gene>
<name>A0A164LKL4_9NOCA</name>
<proteinExistence type="predicted"/>
<evidence type="ECO:0000259" key="1">
    <source>
        <dbReference type="PROSITE" id="PS51819"/>
    </source>
</evidence>
<dbReference type="SUPFAM" id="SSF54593">
    <property type="entry name" value="Glyoxalase/Bleomycin resistance protein/Dihydroxybiphenyl dioxygenase"/>
    <property type="match status" value="1"/>
</dbReference>
<organism evidence="2 3">
    <name type="scientific">Nocardia terpenica</name>
    <dbReference type="NCBI Taxonomy" id="455432"/>
    <lineage>
        <taxon>Bacteria</taxon>
        <taxon>Bacillati</taxon>
        <taxon>Actinomycetota</taxon>
        <taxon>Actinomycetes</taxon>
        <taxon>Mycobacteriales</taxon>
        <taxon>Nocardiaceae</taxon>
        <taxon>Nocardia</taxon>
    </lineage>
</organism>
<dbReference type="InterPro" id="IPR004360">
    <property type="entry name" value="Glyas_Fos-R_dOase_dom"/>
</dbReference>
<dbReference type="RefSeq" id="WP_067588479.1">
    <property type="nucleotide sequence ID" value="NZ_JABMCZ010000005.1"/>
</dbReference>
<sequence length="124" mass="13138">MTPEYDTVAWFQIGSPDPDAAQRFYGELFGWTARHDPTSGASYRLLTARDAQAPTGGITAVDDADTAYATFAVLVRDVAAVCTRATELGGKVLVAPATVPSGLESAELLDTDGNRFVVFTPPAR</sequence>
<dbReference type="PANTHER" id="PTHR33993">
    <property type="entry name" value="GLYOXALASE-RELATED"/>
    <property type="match status" value="1"/>
</dbReference>
<dbReference type="InterPro" id="IPR029068">
    <property type="entry name" value="Glyas_Bleomycin-R_OHBP_Dase"/>
</dbReference>
<dbReference type="PROSITE" id="PS51819">
    <property type="entry name" value="VOC"/>
    <property type="match status" value="1"/>
</dbReference>
<dbReference type="EMBL" id="LWGR01000007">
    <property type="protein sequence ID" value="KZM72510.1"/>
    <property type="molecule type" value="Genomic_DNA"/>
</dbReference>
<dbReference type="InterPro" id="IPR037523">
    <property type="entry name" value="VOC_core"/>
</dbReference>
<dbReference type="STRING" id="455432.AWN90_27255"/>
<accession>A0A164LKL4</accession>
<protein>
    <recommendedName>
        <fullName evidence="1">VOC domain-containing protein</fullName>
    </recommendedName>
</protein>
<dbReference type="Pfam" id="PF00903">
    <property type="entry name" value="Glyoxalase"/>
    <property type="match status" value="1"/>
</dbReference>
<dbReference type="Proteomes" id="UP000076512">
    <property type="component" value="Unassembled WGS sequence"/>
</dbReference>
<keyword evidence="3" id="KW-1185">Reference proteome</keyword>
<dbReference type="PANTHER" id="PTHR33993:SF14">
    <property type="entry name" value="GB|AAF24581.1"/>
    <property type="match status" value="1"/>
</dbReference>
<evidence type="ECO:0000313" key="2">
    <source>
        <dbReference type="EMBL" id="KZM72510.1"/>
    </source>
</evidence>
<dbReference type="InterPro" id="IPR052164">
    <property type="entry name" value="Anthracycline_SecMetBiosynth"/>
</dbReference>
<dbReference type="AlphaFoldDB" id="A0A164LKL4"/>
<evidence type="ECO:0000313" key="3">
    <source>
        <dbReference type="Proteomes" id="UP000076512"/>
    </source>
</evidence>
<reference evidence="2 3" key="1">
    <citation type="submission" date="2016-04" db="EMBL/GenBank/DDBJ databases">
        <authorList>
            <person name="Evans L.H."/>
            <person name="Alamgir A."/>
            <person name="Owens N."/>
            <person name="Weber N.D."/>
            <person name="Virtaneva K."/>
            <person name="Barbian K."/>
            <person name="Babar A."/>
            <person name="Rosenke K."/>
        </authorList>
    </citation>
    <scope>NUCLEOTIDE SEQUENCE [LARGE SCALE GENOMIC DNA]</scope>
    <source>
        <strain evidence="2 3">IFM 0406</strain>
    </source>
</reference>